<proteinExistence type="predicted"/>
<evidence type="ECO:0000259" key="1">
    <source>
        <dbReference type="PROSITE" id="PS51186"/>
    </source>
</evidence>
<dbReference type="eggNOG" id="COG1670">
    <property type="taxonomic scope" value="Bacteria"/>
</dbReference>
<dbReference type="InterPro" id="IPR000182">
    <property type="entry name" value="GNAT_dom"/>
</dbReference>
<dbReference type="EMBL" id="BASZ01000001">
    <property type="protein sequence ID" value="GAD47476.1"/>
    <property type="molecule type" value="Genomic_DNA"/>
</dbReference>
<keyword evidence="3" id="KW-1185">Reference proteome</keyword>
<name>U2Y3C9_9SPHN</name>
<dbReference type="Proteomes" id="UP000016568">
    <property type="component" value="Unassembled WGS sequence"/>
</dbReference>
<keyword evidence="2" id="KW-0808">Transferase</keyword>
<evidence type="ECO:0000313" key="3">
    <source>
        <dbReference type="Proteomes" id="UP000016568"/>
    </source>
</evidence>
<dbReference type="GO" id="GO:0008999">
    <property type="term" value="F:protein-N-terminal-alanine acetyltransferase activity"/>
    <property type="evidence" value="ECO:0007669"/>
    <property type="project" value="TreeGrafter"/>
</dbReference>
<feature type="domain" description="N-acetyltransferase" evidence="1">
    <location>
        <begin position="13"/>
        <end position="165"/>
    </location>
</feature>
<dbReference type="Gene3D" id="3.40.630.30">
    <property type="match status" value="1"/>
</dbReference>
<dbReference type="OrthoDB" id="5295305at2"/>
<dbReference type="AlphaFoldDB" id="U2Y3C9"/>
<comment type="caution">
    <text evidence="2">The sequence shown here is derived from an EMBL/GenBank/DDBJ whole genome shotgun (WGS) entry which is preliminary data.</text>
</comment>
<dbReference type="GO" id="GO:1990189">
    <property type="term" value="F:protein N-terminal-serine acetyltransferase activity"/>
    <property type="evidence" value="ECO:0007669"/>
    <property type="project" value="TreeGrafter"/>
</dbReference>
<dbReference type="InterPro" id="IPR016181">
    <property type="entry name" value="Acyl_CoA_acyltransferase"/>
</dbReference>
<evidence type="ECO:0000313" key="2">
    <source>
        <dbReference type="EMBL" id="GAD47476.1"/>
    </source>
</evidence>
<gene>
    <name evidence="2" type="ORF">NT2_01_02450</name>
</gene>
<dbReference type="SUPFAM" id="SSF55729">
    <property type="entry name" value="Acyl-CoA N-acyltransferases (Nat)"/>
    <property type="match status" value="1"/>
</dbReference>
<dbReference type="GO" id="GO:0005737">
    <property type="term" value="C:cytoplasm"/>
    <property type="evidence" value="ECO:0007669"/>
    <property type="project" value="TreeGrafter"/>
</dbReference>
<accession>U2Y3C9</accession>
<dbReference type="InterPro" id="IPR051908">
    <property type="entry name" value="Ribosomal_N-acetyltransferase"/>
</dbReference>
<sequence>MTRFLDDIRTARCRIAPLALGDVDALTAITDATVTARIHFLPEPFTQADARKLIVQGTADNRFYGIRACTDGALLGVVGVHGGPRGRDVEIGYWLASDARGRGLATEVLAALMPRLALDYPACRVVAECHPDNGRSQALLERMGFVFTGQPGRRPGRVVLARSSQAPGRIDVC</sequence>
<dbReference type="RefSeq" id="WP_021688383.1">
    <property type="nucleotide sequence ID" value="NZ_BASZ01000001.1"/>
</dbReference>
<dbReference type="PROSITE" id="PS51186">
    <property type="entry name" value="GNAT"/>
    <property type="match status" value="1"/>
</dbReference>
<organism evidence="2 3">
    <name type="scientific">Caenibius tardaugens NBRC 16725</name>
    <dbReference type="NCBI Taxonomy" id="1219035"/>
    <lineage>
        <taxon>Bacteria</taxon>
        <taxon>Pseudomonadati</taxon>
        <taxon>Pseudomonadota</taxon>
        <taxon>Alphaproteobacteria</taxon>
        <taxon>Sphingomonadales</taxon>
        <taxon>Erythrobacteraceae</taxon>
        <taxon>Caenibius</taxon>
    </lineage>
</organism>
<dbReference type="KEGG" id="ntd:EGO55_15925"/>
<reference evidence="2 3" key="1">
    <citation type="submission" date="2013-09" db="EMBL/GenBank/DDBJ databases">
        <title>Whole genome shotgun sequence of Novosphingobium tardaugens NBRC 16725.</title>
        <authorList>
            <person name="Isaki S."/>
            <person name="Hosoyama A."/>
            <person name="Tsuchikane K."/>
            <person name="Katsumata H."/>
            <person name="Ando Y."/>
            <person name="Yamazaki S."/>
            <person name="Fujita N."/>
        </authorList>
    </citation>
    <scope>NUCLEOTIDE SEQUENCE [LARGE SCALE GENOMIC DNA]</scope>
    <source>
        <strain evidence="2 3">NBRC 16725</strain>
    </source>
</reference>
<dbReference type="PANTHER" id="PTHR43441">
    <property type="entry name" value="RIBOSOMAL-PROTEIN-SERINE ACETYLTRANSFERASE"/>
    <property type="match status" value="1"/>
</dbReference>
<dbReference type="PANTHER" id="PTHR43441:SF2">
    <property type="entry name" value="FAMILY ACETYLTRANSFERASE, PUTATIVE (AFU_ORTHOLOGUE AFUA_7G00850)-RELATED"/>
    <property type="match status" value="1"/>
</dbReference>
<protein>
    <submittedName>
        <fullName evidence="2">Putative acetyltransferase</fullName>
    </submittedName>
</protein>
<dbReference type="Pfam" id="PF13302">
    <property type="entry name" value="Acetyltransf_3"/>
    <property type="match status" value="1"/>
</dbReference>